<sequence length="126" mass="14884">MATKNGRIPSELLFELISALPFDIRWAFSRVSKAFDGFVWQKQFPRIRAELIHKSQKKTQFLQTVNALFVSAQCFHPKLFDQNEVLFDERIKYLRYVQKTMDTMAATFAKSQDAEEKRRKRRHSGP</sequence>
<evidence type="ECO:0000313" key="1">
    <source>
        <dbReference type="EMBL" id="KAL3068557.1"/>
    </source>
</evidence>
<evidence type="ECO:0008006" key="3">
    <source>
        <dbReference type="Google" id="ProtNLM"/>
    </source>
</evidence>
<keyword evidence="2" id="KW-1185">Reference proteome</keyword>
<proteinExistence type="predicted"/>
<dbReference type="Proteomes" id="UP001620626">
    <property type="component" value="Unassembled WGS sequence"/>
</dbReference>
<name>A0ABD2HNZ3_9BILA</name>
<dbReference type="EMBL" id="JBICBT010001408">
    <property type="protein sequence ID" value="KAL3068557.1"/>
    <property type="molecule type" value="Genomic_DNA"/>
</dbReference>
<protein>
    <recommendedName>
        <fullName evidence="3">F-box domain-containing protein</fullName>
    </recommendedName>
</protein>
<accession>A0ABD2HNZ3</accession>
<reference evidence="1 2" key="1">
    <citation type="submission" date="2024-10" db="EMBL/GenBank/DDBJ databases">
        <authorList>
            <person name="Kim D."/>
        </authorList>
    </citation>
    <scope>NUCLEOTIDE SEQUENCE [LARGE SCALE GENOMIC DNA]</scope>
    <source>
        <strain evidence="1">BH-2024</strain>
    </source>
</reference>
<evidence type="ECO:0000313" key="2">
    <source>
        <dbReference type="Proteomes" id="UP001620626"/>
    </source>
</evidence>
<comment type="caution">
    <text evidence="1">The sequence shown here is derived from an EMBL/GenBank/DDBJ whole genome shotgun (WGS) entry which is preliminary data.</text>
</comment>
<organism evidence="1 2">
    <name type="scientific">Heterodera trifolii</name>
    <dbReference type="NCBI Taxonomy" id="157864"/>
    <lineage>
        <taxon>Eukaryota</taxon>
        <taxon>Metazoa</taxon>
        <taxon>Ecdysozoa</taxon>
        <taxon>Nematoda</taxon>
        <taxon>Chromadorea</taxon>
        <taxon>Rhabditida</taxon>
        <taxon>Tylenchina</taxon>
        <taxon>Tylenchomorpha</taxon>
        <taxon>Tylenchoidea</taxon>
        <taxon>Heteroderidae</taxon>
        <taxon>Heteroderinae</taxon>
        <taxon>Heterodera</taxon>
    </lineage>
</organism>
<gene>
    <name evidence="1" type="ORF">niasHT_030848</name>
</gene>
<dbReference type="AlphaFoldDB" id="A0ABD2HNZ3"/>